<dbReference type="PROSITE" id="PS00330">
    <property type="entry name" value="HEMOLYSIN_CALCIUM"/>
    <property type="match status" value="1"/>
</dbReference>
<dbReference type="EMBL" id="JAHHDY010000012">
    <property type="protein sequence ID" value="MBT3141516.1"/>
    <property type="molecule type" value="Genomic_DNA"/>
</dbReference>
<name>A0ABS5WQV1_9RHOB</name>
<evidence type="ECO:0000313" key="1">
    <source>
        <dbReference type="EMBL" id="MBT3141516.1"/>
    </source>
</evidence>
<dbReference type="Proteomes" id="UP000763802">
    <property type="component" value="Unassembled WGS sequence"/>
</dbReference>
<accession>A0ABS5WQV1</accession>
<dbReference type="Pfam" id="PF00353">
    <property type="entry name" value="HemolysinCabind"/>
    <property type="match status" value="1"/>
</dbReference>
<dbReference type="InterPro" id="IPR011049">
    <property type="entry name" value="Serralysin-like_metalloprot_C"/>
</dbReference>
<organism evidence="1 2">
    <name type="scientific">Falsiruegeria litorea</name>
    <dbReference type="NCBI Taxonomy" id="1280831"/>
    <lineage>
        <taxon>Bacteria</taxon>
        <taxon>Pseudomonadati</taxon>
        <taxon>Pseudomonadota</taxon>
        <taxon>Alphaproteobacteria</taxon>
        <taxon>Rhodobacterales</taxon>
        <taxon>Roseobacteraceae</taxon>
        <taxon>Falsiruegeria</taxon>
    </lineage>
</organism>
<dbReference type="SUPFAM" id="SSF51120">
    <property type="entry name" value="beta-Roll"/>
    <property type="match status" value="1"/>
</dbReference>
<evidence type="ECO:0008006" key="3">
    <source>
        <dbReference type="Google" id="ProtNLM"/>
    </source>
</evidence>
<dbReference type="InterPro" id="IPR018511">
    <property type="entry name" value="Hemolysin-typ_Ca-bd_CS"/>
</dbReference>
<dbReference type="Gene3D" id="2.150.10.10">
    <property type="entry name" value="Serralysin-like metalloprotease, C-terminal"/>
    <property type="match status" value="1"/>
</dbReference>
<reference evidence="1 2" key="1">
    <citation type="submission" date="2021-05" db="EMBL/GenBank/DDBJ databases">
        <title>Draft genomes of marine bacteria isolated from model chitin particles.</title>
        <authorList>
            <person name="Datta M.S."/>
            <person name="Schwartzman J.A."/>
            <person name="Cordero O."/>
        </authorList>
    </citation>
    <scope>NUCLEOTIDE SEQUENCE [LARGE SCALE GENOMIC DNA]</scope>
    <source>
        <strain evidence="1 2">4E07</strain>
    </source>
</reference>
<gene>
    <name evidence="1" type="ORF">KL867_10660</name>
</gene>
<sequence length="94" mass="10191">MHGDEGRNVLRGLYGEDTLRGNGGVDRLAGGGSDDFLDGGAGWDYAIFQGNRDDYKVSTQGDQTKVERVTSGNEGTDTLINIEVIQFADDFLFL</sequence>
<keyword evidence="2" id="KW-1185">Reference proteome</keyword>
<comment type="caution">
    <text evidence="1">The sequence shown here is derived from an EMBL/GenBank/DDBJ whole genome shotgun (WGS) entry which is preliminary data.</text>
</comment>
<dbReference type="PRINTS" id="PR00313">
    <property type="entry name" value="CABNDNGRPT"/>
</dbReference>
<dbReference type="InterPro" id="IPR001343">
    <property type="entry name" value="Hemolysn_Ca-bd"/>
</dbReference>
<evidence type="ECO:0000313" key="2">
    <source>
        <dbReference type="Proteomes" id="UP000763802"/>
    </source>
</evidence>
<proteinExistence type="predicted"/>
<protein>
    <recommendedName>
        <fullName evidence="3">Hemolysin type calcium-binding protein</fullName>
    </recommendedName>
</protein>